<dbReference type="PRINTS" id="PR00368">
    <property type="entry name" value="FADPNR"/>
</dbReference>
<evidence type="ECO:0000256" key="6">
    <source>
        <dbReference type="ARBA" id="ARBA00023027"/>
    </source>
</evidence>
<dbReference type="InterPro" id="IPR045024">
    <property type="entry name" value="NDH-2"/>
</dbReference>
<comment type="catalytic activity">
    <reaction evidence="7">
        <text>a quinone + NADH + H(+) = a quinol + NAD(+)</text>
        <dbReference type="Rhea" id="RHEA:46160"/>
        <dbReference type="ChEBI" id="CHEBI:15378"/>
        <dbReference type="ChEBI" id="CHEBI:24646"/>
        <dbReference type="ChEBI" id="CHEBI:57540"/>
        <dbReference type="ChEBI" id="CHEBI:57945"/>
        <dbReference type="ChEBI" id="CHEBI:132124"/>
        <dbReference type="EC" id="1.6.5.9"/>
    </reaction>
</comment>
<dbReference type="RefSeq" id="WP_132039719.1">
    <property type="nucleotide sequence ID" value="NZ_SLWU01000011.1"/>
</dbReference>
<dbReference type="Pfam" id="PF07992">
    <property type="entry name" value="Pyr_redox_2"/>
    <property type="match status" value="1"/>
</dbReference>
<accession>A0A4R2K003</accession>
<keyword evidence="4" id="KW-0274">FAD</keyword>
<evidence type="ECO:0000259" key="9">
    <source>
        <dbReference type="Pfam" id="PF04173"/>
    </source>
</evidence>
<dbReference type="Proteomes" id="UP000294886">
    <property type="component" value="Unassembled WGS sequence"/>
</dbReference>
<evidence type="ECO:0000256" key="2">
    <source>
        <dbReference type="ARBA" id="ARBA00012637"/>
    </source>
</evidence>
<name>A0A4R2K003_9THEO</name>
<feature type="transmembrane region" description="Helical" evidence="8">
    <location>
        <begin position="358"/>
        <end position="376"/>
    </location>
</feature>
<comment type="caution">
    <text evidence="11">The sequence shown here is derived from an EMBL/GenBank/DDBJ whole genome shotgun (WGS) entry which is preliminary data.</text>
</comment>
<dbReference type="SUPFAM" id="SSF51905">
    <property type="entry name" value="FAD/NAD(P)-binding domain"/>
    <property type="match status" value="1"/>
</dbReference>
<keyword evidence="8" id="KW-1133">Transmembrane helix</keyword>
<dbReference type="AlphaFoldDB" id="A0A4R2K003"/>
<feature type="domain" description="FAD/NAD(P)-binding" evidence="10">
    <location>
        <begin position="6"/>
        <end position="324"/>
    </location>
</feature>
<keyword evidence="8" id="KW-0812">Transmembrane</keyword>
<dbReference type="InterPro" id="IPR036188">
    <property type="entry name" value="FAD/NAD-bd_sf"/>
</dbReference>
<dbReference type="PANTHER" id="PTHR43706">
    <property type="entry name" value="NADH DEHYDROGENASE"/>
    <property type="match status" value="1"/>
</dbReference>
<evidence type="ECO:0000256" key="7">
    <source>
        <dbReference type="ARBA" id="ARBA00047599"/>
    </source>
</evidence>
<feature type="transmembrane region" description="Helical" evidence="8">
    <location>
        <begin position="411"/>
        <end position="438"/>
    </location>
</feature>
<dbReference type="GO" id="GO:0050136">
    <property type="term" value="F:NADH dehydrogenase (quinone) (non-electrogenic) activity"/>
    <property type="evidence" value="ECO:0007669"/>
    <property type="project" value="UniProtKB-EC"/>
</dbReference>
<evidence type="ECO:0000256" key="5">
    <source>
        <dbReference type="ARBA" id="ARBA00023002"/>
    </source>
</evidence>
<keyword evidence="8" id="KW-0472">Membrane</keyword>
<keyword evidence="5" id="KW-0560">Oxidoreductase</keyword>
<evidence type="ECO:0000256" key="4">
    <source>
        <dbReference type="ARBA" id="ARBA00022827"/>
    </source>
</evidence>
<comment type="similarity">
    <text evidence="1">Belongs to the NADH dehydrogenase family.</text>
</comment>
<evidence type="ECO:0000313" key="11">
    <source>
        <dbReference type="EMBL" id="TCO66271.1"/>
    </source>
</evidence>
<dbReference type="PRINTS" id="PR00411">
    <property type="entry name" value="PNDRDTASEI"/>
</dbReference>
<evidence type="ECO:0000256" key="8">
    <source>
        <dbReference type="SAM" id="Phobius"/>
    </source>
</evidence>
<dbReference type="EMBL" id="SLWU01000011">
    <property type="protein sequence ID" value="TCO66271.1"/>
    <property type="molecule type" value="Genomic_DNA"/>
</dbReference>
<evidence type="ECO:0000259" key="10">
    <source>
        <dbReference type="Pfam" id="PF07992"/>
    </source>
</evidence>
<organism evidence="11 12">
    <name type="scientific">Caldanaerobacter subterraneus</name>
    <dbReference type="NCBI Taxonomy" id="911092"/>
    <lineage>
        <taxon>Bacteria</taxon>
        <taxon>Bacillati</taxon>
        <taxon>Bacillota</taxon>
        <taxon>Clostridia</taxon>
        <taxon>Thermoanaerobacterales</taxon>
        <taxon>Thermoanaerobacteraceae</taxon>
        <taxon>Caldanaerobacter</taxon>
    </lineage>
</organism>
<feature type="transmembrane region" description="Helical" evidence="8">
    <location>
        <begin position="518"/>
        <end position="544"/>
    </location>
</feature>
<feature type="domain" description="TQO small subunit DoxD" evidence="9">
    <location>
        <begin position="480"/>
        <end position="586"/>
    </location>
</feature>
<feature type="transmembrane region" description="Helical" evidence="8">
    <location>
        <begin position="489"/>
        <end position="511"/>
    </location>
</feature>
<evidence type="ECO:0000256" key="3">
    <source>
        <dbReference type="ARBA" id="ARBA00022630"/>
    </source>
</evidence>
<dbReference type="PANTHER" id="PTHR43706:SF47">
    <property type="entry name" value="EXTERNAL NADH-UBIQUINONE OXIDOREDUCTASE 1, MITOCHONDRIAL-RELATED"/>
    <property type="match status" value="1"/>
</dbReference>
<protein>
    <recommendedName>
        <fullName evidence="2">NADH:ubiquinone reductase (non-electrogenic)</fullName>
        <ecNumber evidence="2">1.6.5.9</ecNumber>
    </recommendedName>
</protein>
<sequence length="596" mass="66432">MGNNKKIVIIGAGYGGLHAAKLLNKKLKNNPDIEVTLIDKKPYHTLLTDLHEVAGSRIEPDSVRIYLHKVFAGKRVNIILDEIEKIDHEKQQVIGKKGAYQYDYLILGIGSEPCDFGIPGVFEYGFNVGSLEAAIRTREHIEEMFRKASVEKDPDEKKKMLTFVIAGAGFTGIETAGELMEWTKSLCDKYNLDRSEIKIMVVEALNTILPNLNAKLATKAQKFLNKKGVEVLTNSPIVEVARDYVVLKDGRKIETKTLIWTCGVQGNKCVENFGLELNRRCRVQTNEYMQAVGKENIYVIGDLAYYEIDGKPIPQVVETALQSAETAVHNIVADIKGEEKKTFKPKYHGFMVSIGSRYAVAELMGVSLTGFLAMAIKHLVNMHYLFGVAGIDAVLSYIYHEFFEVKNNRSILGGHIAAHVPTFWLVLLRIYVGALWLIEGINKIQQGWLDPSKIFIITTSDVSGATANATSGATAVQTLQPLLKEPPAFYKWFMDTFVVPHAFLFQVMVVLAEVAIGLALIAGLFTFLASAGSIFLALNFILSAMADKSILWYIFAAIALMGGAGRSFGLDYYVIPWIKNWWKKTTFARKTYLYIS</sequence>
<evidence type="ECO:0000256" key="1">
    <source>
        <dbReference type="ARBA" id="ARBA00005272"/>
    </source>
</evidence>
<evidence type="ECO:0000313" key="12">
    <source>
        <dbReference type="Proteomes" id="UP000294886"/>
    </source>
</evidence>
<feature type="transmembrane region" description="Helical" evidence="8">
    <location>
        <begin position="550"/>
        <end position="574"/>
    </location>
</feature>
<dbReference type="InterPro" id="IPR007301">
    <property type="entry name" value="DoxD"/>
</dbReference>
<keyword evidence="3" id="KW-0285">Flavoprotein</keyword>
<dbReference type="Pfam" id="PF04173">
    <property type="entry name" value="DoxD"/>
    <property type="match status" value="1"/>
</dbReference>
<feature type="transmembrane region" description="Helical" evidence="8">
    <location>
        <begin position="382"/>
        <end position="399"/>
    </location>
</feature>
<dbReference type="EC" id="1.6.5.9" evidence="2"/>
<proteinExistence type="inferred from homology"/>
<dbReference type="InterPro" id="IPR023753">
    <property type="entry name" value="FAD/NAD-binding_dom"/>
</dbReference>
<keyword evidence="6" id="KW-0520">NAD</keyword>
<gene>
    <name evidence="11" type="ORF">EV203_11149</name>
</gene>
<reference evidence="11 12" key="1">
    <citation type="submission" date="2019-03" db="EMBL/GenBank/DDBJ databases">
        <title>Genomic Encyclopedia of Type Strains, Phase IV (KMG-IV): sequencing the most valuable type-strain genomes for metagenomic binning, comparative biology and taxonomic classification.</title>
        <authorList>
            <person name="Goeker M."/>
        </authorList>
    </citation>
    <scope>NUCLEOTIDE SEQUENCE [LARGE SCALE GENOMIC DNA]</scope>
    <source>
        <strain evidence="11 12">DSM 13054</strain>
    </source>
</reference>
<dbReference type="Gene3D" id="3.50.50.100">
    <property type="match status" value="1"/>
</dbReference>